<dbReference type="InterPro" id="IPR023346">
    <property type="entry name" value="Lysozyme-like_dom_sf"/>
</dbReference>
<dbReference type="Pfam" id="PF01464">
    <property type="entry name" value="SLT"/>
    <property type="match status" value="1"/>
</dbReference>
<dbReference type="SMART" id="SM00062">
    <property type="entry name" value="PBPb"/>
    <property type="match status" value="1"/>
</dbReference>
<gene>
    <name evidence="6" type="ORF">VIS19158_01739</name>
</gene>
<comment type="subcellular location">
    <subcellularLocation>
        <location evidence="1">Cell outer membrane</location>
        <topology evidence="1">Peripheral membrane protein</topology>
    </subcellularLocation>
</comment>
<evidence type="ECO:0000259" key="5">
    <source>
        <dbReference type="SMART" id="SM00062"/>
    </source>
</evidence>
<keyword evidence="3" id="KW-0732">Signal</keyword>
<evidence type="ECO:0000256" key="4">
    <source>
        <dbReference type="ARBA" id="ARBA00023237"/>
    </source>
</evidence>
<comment type="caution">
    <text evidence="6">The sequence shown here is derived from an EMBL/GenBank/DDBJ whole genome shotgun (WGS) entry which is preliminary data.</text>
</comment>
<reference evidence="6 7" key="1">
    <citation type="journal article" date="2012" name="Int. J. Syst. Evol. Microbiol.">
        <title>Vibrio caribbeanicus sp. nov., isolated from the marine sponge Scleritoderma cyanea.</title>
        <authorList>
            <person name="Hoffmann M."/>
            <person name="Monday S.R."/>
            <person name="Allard M.W."/>
            <person name="Strain E.A."/>
            <person name="Whittaker P."/>
            <person name="Naum M."/>
            <person name="McCarthy P.J."/>
            <person name="Lopez J.V."/>
            <person name="Fischer M."/>
            <person name="Brown E.W."/>
        </authorList>
    </citation>
    <scope>NUCLEOTIDE SEQUENCE [LARGE SCALE GENOMIC DNA]</scope>
    <source>
        <strain evidence="6 7">LMG 19158</strain>
    </source>
</reference>
<dbReference type="AlphaFoldDB" id="F9RPX2"/>
<dbReference type="eggNOG" id="COG4623">
    <property type="taxonomic scope" value="Bacteria"/>
</dbReference>
<name>F9RPX2_9VIBR</name>
<dbReference type="Proteomes" id="UP000004349">
    <property type="component" value="Unassembled WGS sequence"/>
</dbReference>
<dbReference type="SUPFAM" id="SSF53955">
    <property type="entry name" value="Lysozyme-like"/>
    <property type="match status" value="1"/>
</dbReference>
<dbReference type="CDD" id="cd01009">
    <property type="entry name" value="PBP2_YfhD_N"/>
    <property type="match status" value="1"/>
</dbReference>
<keyword evidence="4" id="KW-0472">Membrane</keyword>
<dbReference type="Gene3D" id="1.10.530.10">
    <property type="match status" value="1"/>
</dbReference>
<evidence type="ECO:0000256" key="2">
    <source>
        <dbReference type="ARBA" id="ARBA00010333"/>
    </source>
</evidence>
<accession>F9RPX2</accession>
<organism evidence="6 7">
    <name type="scientific">Vibrio scophthalmi LMG 19158</name>
    <dbReference type="NCBI Taxonomy" id="870967"/>
    <lineage>
        <taxon>Bacteria</taxon>
        <taxon>Pseudomonadati</taxon>
        <taxon>Pseudomonadota</taxon>
        <taxon>Gammaproteobacteria</taxon>
        <taxon>Vibrionales</taxon>
        <taxon>Vibrionaceae</taxon>
        <taxon>Vibrio</taxon>
    </lineage>
</organism>
<dbReference type="CDD" id="cd13403">
    <property type="entry name" value="MLTF-like"/>
    <property type="match status" value="1"/>
</dbReference>
<comment type="similarity">
    <text evidence="2">Belongs to the bacterial solute-binding protein 3 family.</text>
</comment>
<sequence>MFKGERMIRALIMGLLLAVLPLQVQALSLEPLTKDPHTGDLAALEKKGVIRVLVSADLGFYYIEAGQPKGILAELLYHFEKQLKQRSSYLNLQVIPVNRDELIPSLEKGYGDLVVANLTITDKRKQEIEFSRPVLNDVQEWLITSKQTPQYYQLSQLSGKDIWVRPSSSYYESLQTLNQRLHQLGKPLVEIHFLDETLQDIEIIELVNQGHIGATVLDSHKSELWLKVMDNIHAHKKVPLRRSGKIAWALRKDSPQLKKLVDNYLDEYRSGTLLGNVIYGKYLDNTRWLKKILDPKHISHLESLSKLFDHYSNQYDFDPLMISAQSYQESGLDQSKVSHQGAVGIMQVLPSTASDPNVNIPNIYKLENNIHAGVKYMRFLKDRYFNDEAITPDNQVYFSLAAYNAGPGNIRKMRRLAKQHGYDPNVWFKNVEIIARRNIGREPVHYVSNINRYFIIYKQLASLKKNRDEGNSEQLNPLLFPIEMGSP</sequence>
<dbReference type="InterPro" id="IPR001638">
    <property type="entry name" value="Solute-binding_3/MltF_N"/>
</dbReference>
<proteinExistence type="inferred from homology"/>
<evidence type="ECO:0000256" key="3">
    <source>
        <dbReference type="ARBA" id="ARBA00022729"/>
    </source>
</evidence>
<dbReference type="Gene3D" id="3.40.190.10">
    <property type="entry name" value="Periplasmic binding protein-like II"/>
    <property type="match status" value="2"/>
</dbReference>
<evidence type="ECO:0000313" key="6">
    <source>
        <dbReference type="EMBL" id="EGU35019.1"/>
    </source>
</evidence>
<dbReference type="GO" id="GO:0009279">
    <property type="term" value="C:cell outer membrane"/>
    <property type="evidence" value="ECO:0007669"/>
    <property type="project" value="UniProtKB-SubCell"/>
</dbReference>
<protein>
    <submittedName>
        <fullName evidence="6">Amino-acid ABC transporter binding protein</fullName>
    </submittedName>
</protein>
<dbReference type="EMBL" id="AFWE01000150">
    <property type="protein sequence ID" value="EGU35019.1"/>
    <property type="molecule type" value="Genomic_DNA"/>
</dbReference>
<dbReference type="Pfam" id="PF00497">
    <property type="entry name" value="SBP_bac_3"/>
    <property type="match status" value="1"/>
</dbReference>
<dbReference type="PANTHER" id="PTHR35936">
    <property type="entry name" value="MEMBRANE-BOUND LYTIC MUREIN TRANSGLYCOSYLASE F"/>
    <property type="match status" value="1"/>
</dbReference>
<dbReference type="InterPro" id="IPR008258">
    <property type="entry name" value="Transglycosylase_SLT_dom_1"/>
</dbReference>
<dbReference type="SUPFAM" id="SSF53850">
    <property type="entry name" value="Periplasmic binding protein-like II"/>
    <property type="match status" value="1"/>
</dbReference>
<evidence type="ECO:0000256" key="1">
    <source>
        <dbReference type="ARBA" id="ARBA00004339"/>
    </source>
</evidence>
<keyword evidence="4" id="KW-0998">Cell outer membrane</keyword>
<feature type="domain" description="Solute-binding protein family 3/N-terminal" evidence="5">
    <location>
        <begin position="49"/>
        <end position="286"/>
    </location>
</feature>
<evidence type="ECO:0000313" key="7">
    <source>
        <dbReference type="Proteomes" id="UP000004349"/>
    </source>
</evidence>